<evidence type="ECO:0000313" key="1">
    <source>
        <dbReference type="EMBL" id="RKW70852.1"/>
    </source>
</evidence>
<sequence>MDLNQLDPTNEEQVSWLETLVWPKYDQRRPNTSREGR</sequence>
<dbReference type="InterPro" id="IPR011200">
    <property type="entry name" value="UCP012608"/>
</dbReference>
<organism evidence="1 2">
    <name type="scientific">Galactobacter caseinivorans</name>
    <dbReference type="NCBI Taxonomy" id="2676123"/>
    <lineage>
        <taxon>Bacteria</taxon>
        <taxon>Bacillati</taxon>
        <taxon>Actinomycetota</taxon>
        <taxon>Actinomycetes</taxon>
        <taxon>Micrococcales</taxon>
        <taxon>Micrococcaceae</taxon>
        <taxon>Galactobacter</taxon>
    </lineage>
</organism>
<keyword evidence="2" id="KW-1185">Reference proteome</keyword>
<dbReference type="Pfam" id="PF10094">
    <property type="entry name" value="DUF2332"/>
    <property type="match status" value="1"/>
</dbReference>
<gene>
    <name evidence="1" type="ORF">DWQ67_07120</name>
</gene>
<dbReference type="AlphaFoldDB" id="A0A496PK21"/>
<comment type="caution">
    <text evidence="1">The sequence shown here is derived from an EMBL/GenBank/DDBJ whole genome shotgun (WGS) entry which is preliminary data.</text>
</comment>
<dbReference type="Proteomes" id="UP000273119">
    <property type="component" value="Unassembled WGS sequence"/>
</dbReference>
<proteinExistence type="predicted"/>
<name>A0A496PK21_9MICC</name>
<protein>
    <submittedName>
        <fullName evidence="1">DUF2332 family protein</fullName>
    </submittedName>
</protein>
<reference evidence="1 2" key="1">
    <citation type="submission" date="2018-07" db="EMBL/GenBank/DDBJ databases">
        <title>Arthrobacter sp. nov., isolated from raw cow's milk with high bacterial count.</title>
        <authorList>
            <person name="Hahne J."/>
            <person name="Isele D."/>
            <person name="Lipski A."/>
        </authorList>
    </citation>
    <scope>NUCLEOTIDE SEQUENCE [LARGE SCALE GENOMIC DNA]</scope>
    <source>
        <strain evidence="1 2">JZ R-183</strain>
    </source>
</reference>
<evidence type="ECO:0000313" key="2">
    <source>
        <dbReference type="Proteomes" id="UP000273119"/>
    </source>
</evidence>
<accession>A0A496PK21</accession>
<dbReference type="EMBL" id="QQXL01000003">
    <property type="protein sequence ID" value="RKW70852.1"/>
    <property type="molecule type" value="Genomic_DNA"/>
</dbReference>
<dbReference type="RefSeq" id="WP_121484878.1">
    <property type="nucleotide sequence ID" value="NZ_QQXL01000003.1"/>
</dbReference>